<keyword evidence="3 7" id="KW-0312">Gluconeogenesis</keyword>
<dbReference type="PANTHER" id="PTHR11469:SF1">
    <property type="entry name" value="GLUCOSE-6-PHOSPHATE ISOMERASE"/>
    <property type="match status" value="1"/>
</dbReference>
<dbReference type="CDD" id="cd05016">
    <property type="entry name" value="SIS_PGI_2"/>
    <property type="match status" value="1"/>
</dbReference>
<keyword evidence="7" id="KW-0963">Cytoplasm</keyword>
<evidence type="ECO:0000256" key="4">
    <source>
        <dbReference type="ARBA" id="ARBA00023152"/>
    </source>
</evidence>
<comment type="subcellular location">
    <subcellularLocation>
        <location evidence="7">Cytoplasm</location>
    </subcellularLocation>
</comment>
<evidence type="ECO:0000256" key="6">
    <source>
        <dbReference type="ARBA" id="ARBA00029321"/>
    </source>
</evidence>
<gene>
    <name evidence="7" type="primary">pgi</name>
    <name evidence="9" type="ORF">J2T60_001904</name>
</gene>
<dbReference type="PANTHER" id="PTHR11469">
    <property type="entry name" value="GLUCOSE-6-PHOSPHATE ISOMERASE"/>
    <property type="match status" value="1"/>
</dbReference>
<proteinExistence type="inferred from homology"/>
<dbReference type="EC" id="5.3.1.9" evidence="7"/>
<dbReference type="PROSITE" id="PS00765">
    <property type="entry name" value="P_GLUCOSE_ISOMERASE_1"/>
    <property type="match status" value="1"/>
</dbReference>
<dbReference type="Pfam" id="PF00342">
    <property type="entry name" value="PGI"/>
    <property type="match status" value="1"/>
</dbReference>
<comment type="pathway">
    <text evidence="7">Carbohydrate biosynthesis; gluconeogenesis.</text>
</comment>
<evidence type="ECO:0000256" key="8">
    <source>
        <dbReference type="RuleBase" id="RU000612"/>
    </source>
</evidence>
<dbReference type="Proteomes" id="UP001523550">
    <property type="component" value="Unassembled WGS sequence"/>
</dbReference>
<evidence type="ECO:0000256" key="7">
    <source>
        <dbReference type="HAMAP-Rule" id="MF_00473"/>
    </source>
</evidence>
<sequence>MFAEDPHRVETWRRDAAGLSVDISRHFIDRESLTQLLGLIRAQGWPGARERLFAGEPVNHTESRAALHMALRASKDRDWRAEGEPVSEAICHELKRLEAFTRQVHAGELKGATGKRFRHVINIGIGGSHLGPELVVTALDTAPEAPDVHFLSNVDPAQARRVLAPLDPAETLVLVVSKSFTTRETLSNANRAKAWLCEALGEKAIARHFVAISTNAEAVARFGVAPEQQFGFWDWVGGRYSVWSAVGLAAMLHLGPKGFRELLAGAADMDTHFEKAPDEDNIPLLLGLIDAQYISAFGWHSWAVIPYSDRLRQLPSYLQQLVMESNGKGVDSRGNPVSASSPVLLGGTGTDAQHSFFQMFHQGPNPVPVDFILAREPDIPEEIEAHHQLVASCLGQMAALANGREPSSDAVMAPHQACPGNRPSGLILMDRVTPRNLGALVALYEHRTFVQSLIWGINPYDQMGVELGKQVATGALGALDSGQTMGDFARDRWLKEFPGAAPFRVPGQNRGGHQS</sequence>
<evidence type="ECO:0000313" key="9">
    <source>
        <dbReference type="EMBL" id="MCP1727904.1"/>
    </source>
</evidence>
<dbReference type="InterPro" id="IPR023096">
    <property type="entry name" value="G6P_Isomerase_C"/>
</dbReference>
<evidence type="ECO:0000256" key="1">
    <source>
        <dbReference type="ARBA" id="ARBA00004926"/>
    </source>
</evidence>
<keyword evidence="5 7" id="KW-0413">Isomerase</keyword>
<name>A0ABT1G9A6_9GAMM</name>
<comment type="similarity">
    <text evidence="2 7 8">Belongs to the GPI family.</text>
</comment>
<dbReference type="InterPro" id="IPR001672">
    <property type="entry name" value="G6P_Isomerase"/>
</dbReference>
<dbReference type="GO" id="GO:0004347">
    <property type="term" value="F:glucose-6-phosphate isomerase activity"/>
    <property type="evidence" value="ECO:0007669"/>
    <property type="project" value="UniProtKB-EC"/>
</dbReference>
<dbReference type="CDD" id="cd05015">
    <property type="entry name" value="SIS_PGI_1"/>
    <property type="match status" value="1"/>
</dbReference>
<dbReference type="PROSITE" id="PS51463">
    <property type="entry name" value="P_GLUCOSE_ISOMERASE_3"/>
    <property type="match status" value="1"/>
</dbReference>
<dbReference type="InterPro" id="IPR046348">
    <property type="entry name" value="SIS_dom_sf"/>
</dbReference>
<dbReference type="NCBIfam" id="NF001211">
    <property type="entry name" value="PRK00179.1"/>
    <property type="match status" value="1"/>
</dbReference>
<dbReference type="Gene3D" id="3.40.50.10490">
    <property type="entry name" value="Glucose-6-phosphate isomerase like protein, domain 1"/>
    <property type="match status" value="2"/>
</dbReference>
<comment type="pathway">
    <text evidence="1 7 8">Carbohydrate degradation; glycolysis; D-glyceraldehyde 3-phosphate and glycerone phosphate from D-glucose: step 2/4.</text>
</comment>
<keyword evidence="4 7" id="KW-0324">Glycolysis</keyword>
<dbReference type="PRINTS" id="PR00662">
    <property type="entry name" value="G6PISOMERASE"/>
</dbReference>
<feature type="active site" evidence="7">
    <location>
        <position position="354"/>
    </location>
</feature>
<comment type="function">
    <text evidence="7">Catalyzes the reversible isomerization of glucose-6-phosphate to fructose-6-phosphate.</text>
</comment>
<dbReference type="InterPro" id="IPR018189">
    <property type="entry name" value="Phosphoglucose_isomerase_CS"/>
</dbReference>
<dbReference type="EMBL" id="JALJYF010000002">
    <property type="protein sequence ID" value="MCP1727904.1"/>
    <property type="molecule type" value="Genomic_DNA"/>
</dbReference>
<protein>
    <recommendedName>
        <fullName evidence="7">Glucose-6-phosphate isomerase</fullName>
        <shortName evidence="7">GPI</shortName>
        <ecNumber evidence="7">5.3.1.9</ecNumber>
    </recommendedName>
    <alternativeName>
        <fullName evidence="7">Phosphoglucose isomerase</fullName>
        <shortName evidence="7">PGI</shortName>
    </alternativeName>
    <alternativeName>
        <fullName evidence="7">Phosphohexose isomerase</fullName>
        <shortName evidence="7">PHI</shortName>
    </alternativeName>
</protein>
<feature type="active site" evidence="7">
    <location>
        <position position="469"/>
    </location>
</feature>
<dbReference type="SUPFAM" id="SSF53697">
    <property type="entry name" value="SIS domain"/>
    <property type="match status" value="1"/>
</dbReference>
<dbReference type="Gene3D" id="1.10.1390.10">
    <property type="match status" value="1"/>
</dbReference>
<reference evidence="9 10" key="1">
    <citation type="submission" date="2022-03" db="EMBL/GenBank/DDBJ databases">
        <title>Genomic Encyclopedia of Type Strains, Phase III (KMG-III): the genomes of soil and plant-associated and newly described type strains.</title>
        <authorList>
            <person name="Whitman W."/>
        </authorList>
    </citation>
    <scope>NUCLEOTIDE SEQUENCE [LARGE SCALE GENOMIC DNA]</scope>
    <source>
        <strain evidence="9 10">BSker1</strain>
    </source>
</reference>
<comment type="catalytic activity">
    <reaction evidence="6 7 8">
        <text>alpha-D-glucose 6-phosphate = beta-D-fructose 6-phosphate</text>
        <dbReference type="Rhea" id="RHEA:11816"/>
        <dbReference type="ChEBI" id="CHEBI:57634"/>
        <dbReference type="ChEBI" id="CHEBI:58225"/>
        <dbReference type="EC" id="5.3.1.9"/>
    </reaction>
</comment>
<accession>A0ABT1G9A6</accession>
<dbReference type="InterPro" id="IPR035476">
    <property type="entry name" value="SIS_PGI_1"/>
</dbReference>
<evidence type="ECO:0000256" key="3">
    <source>
        <dbReference type="ARBA" id="ARBA00022432"/>
    </source>
</evidence>
<dbReference type="PROSITE" id="PS00174">
    <property type="entry name" value="P_GLUCOSE_ISOMERASE_2"/>
    <property type="match status" value="1"/>
</dbReference>
<evidence type="ECO:0000256" key="2">
    <source>
        <dbReference type="ARBA" id="ARBA00006604"/>
    </source>
</evidence>
<feature type="active site" description="Proton donor" evidence="7">
    <location>
        <position position="324"/>
    </location>
</feature>
<evidence type="ECO:0000256" key="5">
    <source>
        <dbReference type="ARBA" id="ARBA00023235"/>
    </source>
</evidence>
<organism evidence="9 10">
    <name type="scientific">Natronospira proteinivora</name>
    <dbReference type="NCBI Taxonomy" id="1807133"/>
    <lineage>
        <taxon>Bacteria</taxon>
        <taxon>Pseudomonadati</taxon>
        <taxon>Pseudomonadota</taxon>
        <taxon>Gammaproteobacteria</taxon>
        <taxon>Natronospirales</taxon>
        <taxon>Natronospiraceae</taxon>
        <taxon>Natronospira</taxon>
    </lineage>
</organism>
<dbReference type="InterPro" id="IPR035482">
    <property type="entry name" value="SIS_PGI_2"/>
</dbReference>
<comment type="caution">
    <text evidence="9">The sequence shown here is derived from an EMBL/GenBank/DDBJ whole genome shotgun (WGS) entry which is preliminary data.</text>
</comment>
<dbReference type="HAMAP" id="MF_00473">
    <property type="entry name" value="G6P_isomerase"/>
    <property type="match status" value="1"/>
</dbReference>
<keyword evidence="10" id="KW-1185">Reference proteome</keyword>
<evidence type="ECO:0000313" key="10">
    <source>
        <dbReference type="Proteomes" id="UP001523550"/>
    </source>
</evidence>